<dbReference type="InterPro" id="IPR051104">
    <property type="entry name" value="FAD_monoxygenase"/>
</dbReference>
<name>A0A1Y1YSG5_9PLEO</name>
<dbReference type="Pfam" id="PF01494">
    <property type="entry name" value="FAD_binding_3"/>
    <property type="match status" value="1"/>
</dbReference>
<dbReference type="GO" id="GO:0016491">
    <property type="term" value="F:oxidoreductase activity"/>
    <property type="evidence" value="ECO:0007669"/>
    <property type="project" value="UniProtKB-KW"/>
</dbReference>
<dbReference type="GO" id="GO:0044550">
    <property type="term" value="P:secondary metabolite biosynthetic process"/>
    <property type="evidence" value="ECO:0007669"/>
    <property type="project" value="UniProtKB-ARBA"/>
</dbReference>
<keyword evidence="1" id="KW-0285">Flavoprotein</keyword>
<dbReference type="SUPFAM" id="SSF54373">
    <property type="entry name" value="FAD-linked reductases, C-terminal domain"/>
    <property type="match status" value="1"/>
</dbReference>
<evidence type="ECO:0000313" key="5">
    <source>
        <dbReference type="EMBL" id="ORY00960.1"/>
    </source>
</evidence>
<evidence type="ECO:0000256" key="3">
    <source>
        <dbReference type="ARBA" id="ARBA00023002"/>
    </source>
</evidence>
<dbReference type="OrthoDB" id="417877at2759"/>
<evidence type="ECO:0000256" key="1">
    <source>
        <dbReference type="ARBA" id="ARBA00022630"/>
    </source>
</evidence>
<evidence type="ECO:0000259" key="4">
    <source>
        <dbReference type="Pfam" id="PF01494"/>
    </source>
</evidence>
<gene>
    <name evidence="5" type="ORF">BCR34DRAFT_101794</name>
</gene>
<dbReference type="PANTHER" id="PTHR46720:SF3">
    <property type="entry name" value="FAD-BINDING DOMAIN-CONTAINING PROTEIN-RELATED"/>
    <property type="match status" value="1"/>
</dbReference>
<dbReference type="PRINTS" id="PR00420">
    <property type="entry name" value="RNGMNOXGNASE"/>
</dbReference>
<protein>
    <submittedName>
        <fullName evidence="5">Salicylate hydroxylase-like protein</fullName>
    </submittedName>
</protein>
<dbReference type="EMBL" id="MCFA01000176">
    <property type="protein sequence ID" value="ORY00960.1"/>
    <property type="molecule type" value="Genomic_DNA"/>
</dbReference>
<dbReference type="STRING" id="1231657.A0A1Y1YSG5"/>
<dbReference type="Gene3D" id="3.50.50.60">
    <property type="entry name" value="FAD/NAD(P)-binding domain"/>
    <property type="match status" value="1"/>
</dbReference>
<keyword evidence="3" id="KW-0560">Oxidoreductase</keyword>
<keyword evidence="2" id="KW-0274">FAD</keyword>
<comment type="caution">
    <text evidence="5">The sequence shown here is derived from an EMBL/GenBank/DDBJ whole genome shotgun (WGS) entry which is preliminary data.</text>
</comment>
<reference evidence="5 6" key="1">
    <citation type="submission" date="2016-07" db="EMBL/GenBank/DDBJ databases">
        <title>Pervasive Adenine N6-methylation of Active Genes in Fungi.</title>
        <authorList>
            <consortium name="DOE Joint Genome Institute"/>
            <person name="Mondo S.J."/>
            <person name="Dannebaum R.O."/>
            <person name="Kuo R.C."/>
            <person name="Labutti K."/>
            <person name="Haridas S."/>
            <person name="Kuo A."/>
            <person name="Salamov A."/>
            <person name="Ahrendt S.R."/>
            <person name="Lipzen A."/>
            <person name="Sullivan W."/>
            <person name="Andreopoulos W.B."/>
            <person name="Clum A."/>
            <person name="Lindquist E."/>
            <person name="Daum C."/>
            <person name="Ramamoorthy G.K."/>
            <person name="Gryganskyi A."/>
            <person name="Culley D."/>
            <person name="Magnuson J.K."/>
            <person name="James T.Y."/>
            <person name="O'Malley M.A."/>
            <person name="Stajich J.E."/>
            <person name="Spatafora J.W."/>
            <person name="Visel A."/>
            <person name="Grigoriev I.V."/>
        </authorList>
    </citation>
    <scope>NUCLEOTIDE SEQUENCE [LARGE SCALE GENOMIC DNA]</scope>
    <source>
        <strain evidence="5 6">CBS 115471</strain>
    </source>
</reference>
<dbReference type="Pfam" id="PF13450">
    <property type="entry name" value="NAD_binding_8"/>
    <property type="match status" value="1"/>
</dbReference>
<dbReference type="FunFam" id="3.50.50.60:FF:000153">
    <property type="entry name" value="Salicylate hydroxylase, putative"/>
    <property type="match status" value="1"/>
</dbReference>
<dbReference type="InterPro" id="IPR002938">
    <property type="entry name" value="FAD-bd"/>
</dbReference>
<dbReference type="GO" id="GO:0071949">
    <property type="term" value="F:FAD binding"/>
    <property type="evidence" value="ECO:0007669"/>
    <property type="project" value="InterPro"/>
</dbReference>
<dbReference type="AlphaFoldDB" id="A0A1Y1YSG5"/>
<organism evidence="5 6">
    <name type="scientific">Clohesyomyces aquaticus</name>
    <dbReference type="NCBI Taxonomy" id="1231657"/>
    <lineage>
        <taxon>Eukaryota</taxon>
        <taxon>Fungi</taxon>
        <taxon>Dikarya</taxon>
        <taxon>Ascomycota</taxon>
        <taxon>Pezizomycotina</taxon>
        <taxon>Dothideomycetes</taxon>
        <taxon>Pleosporomycetidae</taxon>
        <taxon>Pleosporales</taxon>
        <taxon>Lindgomycetaceae</taxon>
        <taxon>Clohesyomyces</taxon>
    </lineage>
</organism>
<evidence type="ECO:0000256" key="2">
    <source>
        <dbReference type="ARBA" id="ARBA00022827"/>
    </source>
</evidence>
<dbReference type="Proteomes" id="UP000193144">
    <property type="component" value="Unassembled WGS sequence"/>
</dbReference>
<keyword evidence="6" id="KW-1185">Reference proteome</keyword>
<feature type="domain" description="FAD-binding" evidence="4">
    <location>
        <begin position="184"/>
        <end position="385"/>
    </location>
</feature>
<evidence type="ECO:0000313" key="6">
    <source>
        <dbReference type="Proteomes" id="UP000193144"/>
    </source>
</evidence>
<dbReference type="SUPFAM" id="SSF51905">
    <property type="entry name" value="FAD/NAD(P)-binding domain"/>
    <property type="match status" value="1"/>
</dbReference>
<proteinExistence type="predicted"/>
<sequence>MGNQPTPKPFNLAIVGGGIAGLTLAISLQKYNIPFTLYESASKFGEIGAGVGFESCMVRVMERISPAIKEGFLRCATNNVEERDPPLWFTVRVGDHRKADQDGVVMEKEGKKIKLGEPIFDFHGRSGPRGGVHRAHFLDELVKLVPAEVAKFGKKLVDIRTADDASGDASLLFADGTTAQHTAVIGCDGIKSRTREIVLGKQEAQAVFSGKYAYRGLIPMQKAKEILGELEPTTPQMYVGYSGHVLTFPIARGTIMNVVAFSSRSEWKDPNWVVQTTREDMQADYKDWSPTVRAIVANMKNPDIWALFNHTPARTFFQTQPRLVLLGDAGHATTPHQGAGAGMCIEDCYVLGELLGEVDSIQGLEKAFQAYDEVRRPRSLKLVQTSREAGQLWEFEGPKGDNLAALEANALDRMKWIWDHDITKDLDKAKSLLKQL</sequence>
<dbReference type="PANTHER" id="PTHR46720">
    <property type="entry name" value="HYDROXYLASE, PUTATIVE (AFU_ORTHOLOGUE AFUA_3G01460)-RELATED"/>
    <property type="match status" value="1"/>
</dbReference>
<accession>A0A1Y1YSG5</accession>
<dbReference type="InterPro" id="IPR036188">
    <property type="entry name" value="FAD/NAD-bd_sf"/>
</dbReference>